<protein>
    <recommendedName>
        <fullName evidence="4">Fimbrial-type adhesion domain-containing protein</fullName>
    </recommendedName>
</protein>
<comment type="caution">
    <text evidence="2">The sequence shown here is derived from an EMBL/GenBank/DDBJ whole genome shotgun (WGS) entry which is preliminary data.</text>
</comment>
<name>A0A1B7JWS7_9GAMM</name>
<dbReference type="GO" id="GO:0009289">
    <property type="term" value="C:pilus"/>
    <property type="evidence" value="ECO:0007669"/>
    <property type="project" value="InterPro"/>
</dbReference>
<dbReference type="EMBL" id="LXEW01000023">
    <property type="protein sequence ID" value="OAT52367.1"/>
    <property type="molecule type" value="Genomic_DNA"/>
</dbReference>
<dbReference type="AlphaFoldDB" id="A0A1B7JWS7"/>
<dbReference type="SUPFAM" id="SSF49401">
    <property type="entry name" value="Bacterial adhesins"/>
    <property type="match status" value="1"/>
</dbReference>
<dbReference type="InterPro" id="IPR008966">
    <property type="entry name" value="Adhesion_dom_sf"/>
</dbReference>
<dbReference type="PATRIC" id="fig|1354272.4.peg.1602"/>
<keyword evidence="1" id="KW-0732">Signal</keyword>
<reference evidence="2 3" key="1">
    <citation type="submission" date="2016-04" db="EMBL/GenBank/DDBJ databases">
        <title>ATOL: Assembling a taxonomically balanced genome-scale reconstruction of the evolutionary history of the Enterobacteriaceae.</title>
        <authorList>
            <person name="Plunkett G.III."/>
            <person name="Neeno-Eckwall E.C."/>
            <person name="Glasner J.D."/>
            <person name="Perna N.T."/>
        </authorList>
    </citation>
    <scope>NUCLEOTIDE SEQUENCE [LARGE SCALE GENOMIC DNA]</scope>
    <source>
        <strain evidence="2 3">ATCC 35613</strain>
    </source>
</reference>
<sequence length="334" mass="36584">MKNANSAKMNLRKRVMQSMLGGLLLTSGTFAYAGVSCTSNGGVSSGGGAWNPSPEVFIDMNTVPGSVPPGTLLGVANTGWFSWRCVFSGTAEQRTIWFNNQTSQDIKKLLLNSGVRLYQEGPYGGTTVEVTQTNTPPLVVGSWAAGAPNIAFGYKYKIIRGSGELKSFDTGVFPVGYHRDYQGKSFGDMYYARIIGKLVNYCPTPIVIMNNKVVDFKELTPENFQSGKTVKENFSLDLVPDSTCNAALEVSVAFQSNSGVINKKYMLFNNGLQAVITDKSTNQVVSFDQYYYKGAITQQRPGYFQYSVELSNKDNEPIKSGPFSNTVNVLFTYR</sequence>
<organism evidence="2 3">
    <name type="scientific">Providencia heimbachae ATCC 35613</name>
    <dbReference type="NCBI Taxonomy" id="1354272"/>
    <lineage>
        <taxon>Bacteria</taxon>
        <taxon>Pseudomonadati</taxon>
        <taxon>Pseudomonadota</taxon>
        <taxon>Gammaproteobacteria</taxon>
        <taxon>Enterobacterales</taxon>
        <taxon>Morganellaceae</taxon>
        <taxon>Providencia</taxon>
    </lineage>
</organism>
<dbReference type="Gene3D" id="2.60.40.1090">
    <property type="entry name" value="Fimbrial-type adhesion domain"/>
    <property type="match status" value="1"/>
</dbReference>
<keyword evidence="3" id="KW-1185">Reference proteome</keyword>
<evidence type="ECO:0008006" key="4">
    <source>
        <dbReference type="Google" id="ProtNLM"/>
    </source>
</evidence>
<dbReference type="RefSeq" id="WP_068440431.1">
    <property type="nucleotide sequence ID" value="NZ_LXEW01000023.1"/>
</dbReference>
<gene>
    <name evidence="2" type="ORF">M998_1576</name>
</gene>
<feature type="chain" id="PRO_5008595614" description="Fimbrial-type adhesion domain-containing protein" evidence="1">
    <location>
        <begin position="34"/>
        <end position="334"/>
    </location>
</feature>
<accession>A0A1B7JWS7</accession>
<dbReference type="GO" id="GO:0007155">
    <property type="term" value="P:cell adhesion"/>
    <property type="evidence" value="ECO:0007669"/>
    <property type="project" value="InterPro"/>
</dbReference>
<evidence type="ECO:0000256" key="1">
    <source>
        <dbReference type="SAM" id="SignalP"/>
    </source>
</evidence>
<evidence type="ECO:0000313" key="2">
    <source>
        <dbReference type="EMBL" id="OAT52367.1"/>
    </source>
</evidence>
<dbReference type="OrthoDB" id="6455421at2"/>
<dbReference type="Proteomes" id="UP000078224">
    <property type="component" value="Unassembled WGS sequence"/>
</dbReference>
<feature type="signal peptide" evidence="1">
    <location>
        <begin position="1"/>
        <end position="33"/>
    </location>
</feature>
<dbReference type="InterPro" id="IPR036937">
    <property type="entry name" value="Adhesion_dom_fimbrial_sf"/>
</dbReference>
<proteinExistence type="predicted"/>
<evidence type="ECO:0000313" key="3">
    <source>
        <dbReference type="Proteomes" id="UP000078224"/>
    </source>
</evidence>